<evidence type="ECO:0000256" key="5">
    <source>
        <dbReference type="PROSITE-ProRule" id="PRU00560"/>
    </source>
</evidence>
<protein>
    <recommendedName>
        <fullName evidence="7">UvrD-like helicase ATP-binding domain-containing protein</fullName>
    </recommendedName>
</protein>
<evidence type="ECO:0000256" key="1">
    <source>
        <dbReference type="ARBA" id="ARBA00022741"/>
    </source>
</evidence>
<feature type="binding site" evidence="5">
    <location>
        <begin position="1103"/>
        <end position="1110"/>
    </location>
    <ligand>
        <name>ATP</name>
        <dbReference type="ChEBI" id="CHEBI:30616"/>
    </ligand>
</feature>
<keyword evidence="4 5" id="KW-0067">ATP-binding</keyword>
<proteinExistence type="predicted"/>
<dbReference type="EMBL" id="MU089876">
    <property type="protein sequence ID" value="KAF7849075.1"/>
    <property type="molecule type" value="Genomic_DNA"/>
</dbReference>
<dbReference type="FunFam" id="3.40.50.300:FF:000326">
    <property type="entry name" value="P-loop containing nucleoside triphosphate hydrolase"/>
    <property type="match status" value="1"/>
</dbReference>
<dbReference type="Proteomes" id="UP000806378">
    <property type="component" value="Unassembled WGS sequence"/>
</dbReference>
<dbReference type="GO" id="GO:0005694">
    <property type="term" value="C:chromosome"/>
    <property type="evidence" value="ECO:0007669"/>
    <property type="project" value="UniProtKB-ARBA"/>
</dbReference>
<reference evidence="8" key="1">
    <citation type="submission" date="2020-05" db="EMBL/GenBank/DDBJ databases">
        <title>WGS assembly of Corymbia citriodora subspecies variegata.</title>
        <authorList>
            <person name="Barry K."/>
            <person name="Hundley H."/>
            <person name="Shu S."/>
            <person name="Jenkins J."/>
            <person name="Grimwood J."/>
            <person name="Baten A."/>
        </authorList>
    </citation>
    <scope>NUCLEOTIDE SEQUENCE</scope>
    <source>
        <strain evidence="8">CV2-018</strain>
    </source>
</reference>
<dbReference type="Gramene" id="rna-gnl|WGS:JABURB|Cocit.L1267.1">
    <property type="protein sequence ID" value="cds-KAF7849075.1"/>
    <property type="gene ID" value="gene-BT93_L1267"/>
</dbReference>
<dbReference type="InterPro" id="IPR045529">
    <property type="entry name" value="DUF6469"/>
</dbReference>
<sequence length="2658" mass="301933">MGLGGSTRRVLGTEIAEGALSRRRRHTNNDLTDIVFSWSLHDILNENLYLDQVETIPQTFESVRHYLGSFVNPLLEDTRASLCSSLENISWLPFTEVTDCVECAGSGNYYAVKTSWWRNESNTRGKETYKTLPGDILILTDAKPETVPDLERFGRRWAFALDETASSTNFEVEALLDHEVNNSWKPMYATFLINVVTNRRIWNALHMSLNLDMLKEVLCTDLVADKVSDLCITKGNGSASENLDERLGRDLNESQKEAVGACLSKLQCENKPSVELIWGPPGTGKTKTVATLLFTLLKREHRTIVCAPTNVAIKEVASRVLKLLKESDSGTSTETGNLLCYFGDMLIFGNKERLKVDSGIEEIYLEHRVECFSEFTGWHQCLTSMIDALANCVRQYHIFLENKHTKGGKPGSDDDGSECGSSEEDGNCELKSFLEFFRDQFKATVQPLRRCLYIFCNHISRTNFQNIRSLLNLLDSFETLLCGEKLDPEMMERTLSCDELSLFSFETSMGPLYNLYMKRQECLSMLLTLCDSLEALKLPNHMSKDMIADFCYQCASLIFCTASCSYKLYSVKMEPLNLLVIDEAAQLKECESVIPPQLPGVKHLILVGDECQLPAMVESKISNTAGFGRSLFERLSSLGYSRRLFNIQYRMHPSISLFPTSKFYHNQILDGPNVKSKDYRKSYLPWPMFGPYSFINITDGQEQIGDDGCSLRNPVEAEVISRIVRNLYGAWNGSEEDLTVGVISPYTAQVAAVLAKLGKKYENIKGFMVKVKSVDGFQGGEEDIVIISTVRSNSRGTIGFLSNSKRTNVALTRARYCLWILGNGKTLTRSNSVWEAVVDDAKSRGCFFNVDDDKDLAKAILDVMKENDQLHDLLDRSSVLFRNARWKVLFSDNFLKSFRKLTSLRTKMSIIYLLSKLSSGWRPKKGNVNIFCEHSSHIVKQFKAEDLYVLCTIDIVKELRYIQILRIWDVLPLEDVAKLVKRLDSIFETYSDDFISRCNEISIEGDLQVLKTWVCPFDFIRYRNPSEDEFGTTSDADASDRRLYGENVKVSESLLLMKFYPLSSDVVRHLLDDSNGNDVSLPFEVTEQEQEIILFPRSTFILGRSGTGKTTVLTMKLFRNEKMHDEATKGFQEIQSGISHMKDASLEINVEEIGEGAEDCVLRQLFVTVSAKLCFAVKQHVSQLRSSSIGAKHRVKSSLVDEIVDDAALFKDIPDSFVDISPNSYPLIMTFRKLLMMLDGTVGVSFFERFPDLRELCHGQSFNSRPVALQSLLRAKEVTSEKFCAVYWPHFNDKIMKRLDPSRVFTEIMSHIKGGLQPADGCEGKLDRPGYVSLSEGRVSTLSIQRREEIYDAFEDYEKMKMKNGEFDLADLVNDLHHRLFRGQFAGNVVDFVYIDEVQDLTMRQISLFKYICRNVDGGFVISGDTAQTIARGIDFRFEDIRSLFYKEFLMDSLDGPDIRMEKGCLSKTFHLSQNFRTHAGILKLAQSIIDLLYNFFPLSIDALSPETSFICGEAPILLESENDENSILSIFGNCDVSGNFVGFGAEQVILVRDDDSRNEVSNLVRGQALVLTIVECKGLEFQDVLLYNFFGTSPLKSQWRLIYGYMKEQALLDNSSQWSSPSFDDAKHNILCSELKQLYVAITRTRQRLWICENALEFSKPMFDYWKKKCLVQVRVVDHALAEAMQVRSTPEEWKSQGFKQGTHGEKLAKASAFKADADLKHISNPQEASDLRRQAAEIYETIGMADSAAECFYMLKEYEKAGRIYMDKCGESGLEKAGECFSLAQRYSLAAEAYARANIFSKCLSICAEGKLLKMGLQYIEDWKRQGTEKKSKEIEKLEQEFLESCALHFYNLRDYRPMMKYVKAFDCIDSMRNLLKRLGCLDELISLEEDFGNFLEAAKIVRMKGDILREVDLLVKSGQNKEASMNIMWYVLHYSLWAPGSKGWPLKQFVQKEELLARAKHLAEPEPMAFREYVSVESSILLNNQSSLAEMKEHSSASSRNGSVRGEILCARNILDFHLRQNISNFCWEYDRLVDPMEYSEQLILGNQISVDSLVCFWNLWREKIVRIMKCVGCVEMPVEKQNRCYWEFCLNYFGVLEQRNSIQVTYHLLNPDADWVRNLHKRSRRRNGQLIALNLPQLVSAAQMYWYSELNSVGTKLLDKLDALYQFLAKSSRSNFWQSRCLALLLEVAKFLQELNCPNPSFRDGGALEGFIDTSSRSYFGHIFPLDWRISSSENMVSLRGSEASRNLLRGRMNMIISNKQFSHGKMGELATLVFGSGMLSDDLYGNIAKSFEGNTSWEAFMECICWDVPSDLPQVSEGPVEISLAWNLYRALADAYNANWRTERDYITPICFLYLLERLLILLSCSKGQFCATKSSLVEWLICHEGFSKPSFSFNPGNCLEPIIQFVGSTVEELLNNKDDTRQWIKNSNLNVMKYYPLLVLKLVLLVCLLHLNFGISPYFLFDLLGKSWISEQIHPEFRHILSRCRRLNLQKIPVDVLAKAFEKVDDPLVITNSTSDCLKCPHAIILDVKSHKCKEEITEVLFPKDGSAESSCQLQVLTEVLKDSSSSSNNAAPVVHSDGTNTSSLLGQEMGLPNEEEKGEVVEAQKTSEVKKDEQASSSSSSQTGGVENRNKNKGNCKSKGKQNRRGRGKKR</sequence>
<dbReference type="GO" id="GO:0004386">
    <property type="term" value="F:helicase activity"/>
    <property type="evidence" value="ECO:0007669"/>
    <property type="project" value="UniProtKB-UniRule"/>
</dbReference>
<evidence type="ECO:0000256" key="2">
    <source>
        <dbReference type="ARBA" id="ARBA00022801"/>
    </source>
</evidence>
<keyword evidence="3 5" id="KW-0347">Helicase</keyword>
<evidence type="ECO:0000256" key="6">
    <source>
        <dbReference type="SAM" id="MobiDB-lite"/>
    </source>
</evidence>
<dbReference type="SUPFAM" id="SSF52540">
    <property type="entry name" value="P-loop containing nucleoside triphosphate hydrolases"/>
    <property type="match status" value="2"/>
</dbReference>
<keyword evidence="2 5" id="KW-0378">Hydrolase</keyword>
<dbReference type="PROSITE" id="PS51198">
    <property type="entry name" value="UVRD_HELICASE_ATP_BIND"/>
    <property type="match status" value="1"/>
</dbReference>
<keyword evidence="9" id="KW-1185">Reference proteome</keyword>
<dbReference type="CDD" id="cd18808">
    <property type="entry name" value="SF1_C_Upf1"/>
    <property type="match status" value="1"/>
</dbReference>
<dbReference type="Pfam" id="PF13087">
    <property type="entry name" value="AAA_12"/>
    <property type="match status" value="1"/>
</dbReference>
<gene>
    <name evidence="8" type="ORF">BT93_L1267</name>
</gene>
<dbReference type="OrthoDB" id="3156807at2759"/>
<evidence type="ECO:0000259" key="7">
    <source>
        <dbReference type="PROSITE" id="PS51198"/>
    </source>
</evidence>
<dbReference type="InterPro" id="IPR047187">
    <property type="entry name" value="SF1_C_Upf1"/>
</dbReference>
<feature type="domain" description="UvrD-like helicase ATP-binding" evidence="7">
    <location>
        <begin position="1082"/>
        <end position="1479"/>
    </location>
</feature>
<dbReference type="PANTHER" id="PTHR21529:SF4">
    <property type="entry name" value="TPR AND ANKYRIN REPEAT-CONTAINING PROTEIN 1"/>
    <property type="match status" value="1"/>
</dbReference>
<evidence type="ECO:0000313" key="9">
    <source>
        <dbReference type="Proteomes" id="UP000806378"/>
    </source>
</evidence>
<dbReference type="Gene3D" id="3.40.50.300">
    <property type="entry name" value="P-loop containing nucleotide triphosphate hydrolases"/>
    <property type="match status" value="4"/>
</dbReference>
<dbReference type="Pfam" id="PF00580">
    <property type="entry name" value="UvrD-helicase"/>
    <property type="match status" value="1"/>
</dbReference>
<feature type="compositionally biased region" description="Basic residues" evidence="6">
    <location>
        <begin position="2638"/>
        <end position="2658"/>
    </location>
</feature>
<feature type="region of interest" description="Disordered" evidence="6">
    <location>
        <begin position="2569"/>
        <end position="2658"/>
    </location>
</feature>
<feature type="compositionally biased region" description="Basic and acidic residues" evidence="6">
    <location>
        <begin position="2601"/>
        <end position="2621"/>
    </location>
</feature>
<dbReference type="InterPro" id="IPR039904">
    <property type="entry name" value="TRANK1"/>
</dbReference>
<dbReference type="InterPro" id="IPR041677">
    <property type="entry name" value="DNA2/NAM7_AAA_11"/>
</dbReference>
<dbReference type="InterPro" id="IPR041679">
    <property type="entry name" value="DNA2/NAM7-like_C"/>
</dbReference>
<dbReference type="InterPro" id="IPR027417">
    <property type="entry name" value="P-loop_NTPase"/>
</dbReference>
<evidence type="ECO:0000313" key="8">
    <source>
        <dbReference type="EMBL" id="KAF7849075.1"/>
    </source>
</evidence>
<accession>A0A8T0CT05</accession>
<comment type="caution">
    <text evidence="8">The sequence shown here is derived from an EMBL/GenBank/DDBJ whole genome shotgun (WGS) entry which is preliminary data.</text>
</comment>
<organism evidence="8 9">
    <name type="scientific">Corymbia citriodora subsp. variegata</name>
    <dbReference type="NCBI Taxonomy" id="360336"/>
    <lineage>
        <taxon>Eukaryota</taxon>
        <taxon>Viridiplantae</taxon>
        <taxon>Streptophyta</taxon>
        <taxon>Embryophyta</taxon>
        <taxon>Tracheophyta</taxon>
        <taxon>Spermatophyta</taxon>
        <taxon>Magnoliopsida</taxon>
        <taxon>eudicotyledons</taxon>
        <taxon>Gunneridae</taxon>
        <taxon>Pentapetalae</taxon>
        <taxon>rosids</taxon>
        <taxon>malvids</taxon>
        <taxon>Myrtales</taxon>
        <taxon>Myrtaceae</taxon>
        <taxon>Myrtoideae</taxon>
        <taxon>Eucalypteae</taxon>
        <taxon>Corymbia</taxon>
    </lineage>
</organism>
<dbReference type="GO" id="GO:0016787">
    <property type="term" value="F:hydrolase activity"/>
    <property type="evidence" value="ECO:0007669"/>
    <property type="project" value="UniProtKB-UniRule"/>
</dbReference>
<dbReference type="Pfam" id="PF20073">
    <property type="entry name" value="DUF6469"/>
    <property type="match status" value="1"/>
</dbReference>
<name>A0A8T0CT05_CORYI</name>
<dbReference type="GO" id="GO:0005524">
    <property type="term" value="F:ATP binding"/>
    <property type="evidence" value="ECO:0007669"/>
    <property type="project" value="UniProtKB-UniRule"/>
</dbReference>
<evidence type="ECO:0000256" key="4">
    <source>
        <dbReference type="ARBA" id="ARBA00022840"/>
    </source>
</evidence>
<dbReference type="Pfam" id="PF13086">
    <property type="entry name" value="AAA_11"/>
    <property type="match status" value="2"/>
</dbReference>
<dbReference type="InterPro" id="IPR014016">
    <property type="entry name" value="UvrD-like_ATP-bd"/>
</dbReference>
<evidence type="ECO:0000256" key="3">
    <source>
        <dbReference type="ARBA" id="ARBA00022806"/>
    </source>
</evidence>
<dbReference type="PANTHER" id="PTHR21529">
    <property type="entry name" value="MAMMARY TURMOR VIRUS RECEPTOR HOMOLOG 1, 2 MTVR1, 2"/>
    <property type="match status" value="1"/>
</dbReference>
<keyword evidence="1 5" id="KW-0547">Nucleotide-binding</keyword>